<protein>
    <submittedName>
        <fullName evidence="1">Uncharacterized protein</fullName>
    </submittedName>
</protein>
<dbReference type="AlphaFoldDB" id="A1ZQ68"/>
<proteinExistence type="predicted"/>
<dbReference type="CDD" id="cd17036">
    <property type="entry name" value="T3SC_YbjN-like_1"/>
    <property type="match status" value="1"/>
</dbReference>
<dbReference type="OrthoDB" id="949269at2"/>
<sequence>MKTIKEIRIEMVEAMIGHYVESIGLTTEQTYDGEKRVWHWKHGSANIEVFIQSVEVGKEKTREYLRIFSFLADVPQLSTTAREKFLNNLLEMNDVNLGVKLTIAKDTNKIYATYERDIRGMDYQELATCVADLEWWADKLDDELKSFNN</sequence>
<organism evidence="1 2">
    <name type="scientific">Microscilla marina ATCC 23134</name>
    <dbReference type="NCBI Taxonomy" id="313606"/>
    <lineage>
        <taxon>Bacteria</taxon>
        <taxon>Pseudomonadati</taxon>
        <taxon>Bacteroidota</taxon>
        <taxon>Cytophagia</taxon>
        <taxon>Cytophagales</taxon>
        <taxon>Microscillaceae</taxon>
        <taxon>Microscilla</taxon>
    </lineage>
</organism>
<evidence type="ECO:0000313" key="2">
    <source>
        <dbReference type="Proteomes" id="UP000004095"/>
    </source>
</evidence>
<reference evidence="1 2" key="1">
    <citation type="submission" date="2007-01" db="EMBL/GenBank/DDBJ databases">
        <authorList>
            <person name="Haygood M."/>
            <person name="Podell S."/>
            <person name="Anderson C."/>
            <person name="Hopkinson B."/>
            <person name="Roe K."/>
            <person name="Barbeau K."/>
            <person name="Gaasterland T."/>
            <person name="Ferriera S."/>
            <person name="Johnson J."/>
            <person name="Kravitz S."/>
            <person name="Beeson K."/>
            <person name="Sutton G."/>
            <person name="Rogers Y.-H."/>
            <person name="Friedman R."/>
            <person name="Frazier M."/>
            <person name="Venter J.C."/>
        </authorList>
    </citation>
    <scope>NUCLEOTIDE SEQUENCE [LARGE SCALE GENOMIC DNA]</scope>
    <source>
        <strain evidence="1 2">ATCC 23134</strain>
    </source>
</reference>
<comment type="caution">
    <text evidence="1">The sequence shown here is derived from an EMBL/GenBank/DDBJ whole genome shotgun (WGS) entry which is preliminary data.</text>
</comment>
<dbReference type="Gene3D" id="3.30.1460.10">
    <property type="match status" value="1"/>
</dbReference>
<accession>A1ZQ68</accession>
<dbReference type="Proteomes" id="UP000004095">
    <property type="component" value="Unassembled WGS sequence"/>
</dbReference>
<dbReference type="EMBL" id="AAWS01000023">
    <property type="protein sequence ID" value="EAY27477.1"/>
    <property type="molecule type" value="Genomic_DNA"/>
</dbReference>
<name>A1ZQ68_MICM2</name>
<keyword evidence="2" id="KW-1185">Reference proteome</keyword>
<dbReference type="eggNOG" id="ENOG5033BJA">
    <property type="taxonomic scope" value="Bacteria"/>
</dbReference>
<dbReference type="SUPFAM" id="SSF69635">
    <property type="entry name" value="Type III secretory system chaperone-like"/>
    <property type="match status" value="1"/>
</dbReference>
<dbReference type="RefSeq" id="WP_002699486.1">
    <property type="nucleotide sequence ID" value="NZ_AAWS01000023.1"/>
</dbReference>
<evidence type="ECO:0000313" key="1">
    <source>
        <dbReference type="EMBL" id="EAY27477.1"/>
    </source>
</evidence>
<gene>
    <name evidence="1" type="ORF">M23134_06878</name>
</gene>